<keyword evidence="8" id="KW-0539">Nucleus</keyword>
<proteinExistence type="inferred from homology"/>
<evidence type="ECO:0000256" key="1">
    <source>
        <dbReference type="ARBA" id="ARBA00004123"/>
    </source>
</evidence>
<evidence type="ECO:0000256" key="8">
    <source>
        <dbReference type="ARBA" id="ARBA00023242"/>
    </source>
</evidence>
<dbReference type="Pfam" id="PF08528">
    <property type="entry name" value="Whi5"/>
    <property type="match status" value="1"/>
</dbReference>
<keyword evidence="11" id="KW-1185">Reference proteome</keyword>
<feature type="region of interest" description="Disordered" evidence="9">
    <location>
        <begin position="202"/>
        <end position="355"/>
    </location>
</feature>
<keyword evidence="7" id="KW-0804">Transcription</keyword>
<feature type="compositionally biased region" description="Basic and acidic residues" evidence="9">
    <location>
        <begin position="257"/>
        <end position="266"/>
    </location>
</feature>
<evidence type="ECO:0000256" key="2">
    <source>
        <dbReference type="ARBA" id="ARBA00004496"/>
    </source>
</evidence>
<accession>A0ABR3X5T6</accession>
<keyword evidence="5" id="KW-0678">Repressor</keyword>
<feature type="compositionally biased region" description="Basic residues" evidence="9">
    <location>
        <begin position="1"/>
        <end position="10"/>
    </location>
</feature>
<evidence type="ECO:0000256" key="3">
    <source>
        <dbReference type="ARBA" id="ARBA00006922"/>
    </source>
</evidence>
<evidence type="ECO:0000313" key="11">
    <source>
        <dbReference type="Proteomes" id="UP001586593"/>
    </source>
</evidence>
<protein>
    <submittedName>
        <fullName evidence="10">Uncharacterized protein</fullName>
    </submittedName>
</protein>
<gene>
    <name evidence="10" type="ORF">VTK73DRAFT_2167</name>
</gene>
<comment type="subcellular location">
    <subcellularLocation>
        <location evidence="2">Cytoplasm</location>
    </subcellularLocation>
    <subcellularLocation>
        <location evidence="1">Nucleus</location>
    </subcellularLocation>
</comment>
<comment type="caution">
    <text evidence="10">The sequence shown here is derived from an EMBL/GenBank/DDBJ whole genome shotgun (WGS) entry which is preliminary data.</text>
</comment>
<evidence type="ECO:0000256" key="4">
    <source>
        <dbReference type="ARBA" id="ARBA00022490"/>
    </source>
</evidence>
<dbReference type="EMBL" id="JAZHXJ010000159">
    <property type="protein sequence ID" value="KAL1871299.1"/>
    <property type="molecule type" value="Genomic_DNA"/>
</dbReference>
<dbReference type="InterPro" id="IPR013734">
    <property type="entry name" value="TF_Nrm1/Whi5"/>
</dbReference>
<name>A0ABR3X5T6_9PEZI</name>
<evidence type="ECO:0000256" key="7">
    <source>
        <dbReference type="ARBA" id="ARBA00023163"/>
    </source>
</evidence>
<reference evidence="10 11" key="1">
    <citation type="journal article" date="2024" name="Commun. Biol.">
        <title>Comparative genomic analysis of thermophilic fungi reveals convergent evolutionary adaptations and gene losses.</title>
        <authorList>
            <person name="Steindorff A.S."/>
            <person name="Aguilar-Pontes M.V."/>
            <person name="Robinson A.J."/>
            <person name="Andreopoulos B."/>
            <person name="LaButti K."/>
            <person name="Kuo A."/>
            <person name="Mondo S."/>
            <person name="Riley R."/>
            <person name="Otillar R."/>
            <person name="Haridas S."/>
            <person name="Lipzen A."/>
            <person name="Grimwood J."/>
            <person name="Schmutz J."/>
            <person name="Clum A."/>
            <person name="Reid I.D."/>
            <person name="Moisan M.C."/>
            <person name="Butler G."/>
            <person name="Nguyen T.T.M."/>
            <person name="Dewar K."/>
            <person name="Conant G."/>
            <person name="Drula E."/>
            <person name="Henrissat B."/>
            <person name="Hansel C."/>
            <person name="Singer S."/>
            <person name="Hutchinson M.I."/>
            <person name="de Vries R.P."/>
            <person name="Natvig D.O."/>
            <person name="Powell A.J."/>
            <person name="Tsang A."/>
            <person name="Grigoriev I.V."/>
        </authorList>
    </citation>
    <scope>NUCLEOTIDE SEQUENCE [LARGE SCALE GENOMIC DNA]</scope>
    <source>
        <strain evidence="10 11">ATCC 24622</strain>
    </source>
</reference>
<keyword evidence="6" id="KW-0805">Transcription regulation</keyword>
<feature type="compositionally biased region" description="Polar residues" evidence="9">
    <location>
        <begin position="99"/>
        <end position="132"/>
    </location>
</feature>
<feature type="region of interest" description="Disordered" evidence="9">
    <location>
        <begin position="1"/>
        <end position="171"/>
    </location>
</feature>
<sequence length="355" mass="38293">MEVSPSKRRVLGALDPNASSPKPQVAQSKVDRLDAVDLPLKRPLMSRQLEPELRKRPLVAEVPRPQEQQPFKKACLDESRDQNAATIDEDRSEAEAQPLQLSPRQSDRQPSATPEASSLFDSSGLDNTQDTAITEPDNDAPATASGARVTPLELLSQLAPTRPRLTQEQAREKAEILRLRLGLASYKVRTGQADVPLERLQIRPLPREAPPRTAPWGVHRSVLRQSAVEEDASASSTPSAHQPAATRRPLPGAPVRRGSEDEKERSPSAMSVSCSSVAEDGEGGGRRRAASIEENKPSQDGCESASSSQPQVGRGVDTTPKRRCSDGADEEQERILTVSSRRGGAASGLLSLARG</sequence>
<organism evidence="10 11">
    <name type="scientific">Phialemonium thermophilum</name>
    <dbReference type="NCBI Taxonomy" id="223376"/>
    <lineage>
        <taxon>Eukaryota</taxon>
        <taxon>Fungi</taxon>
        <taxon>Dikarya</taxon>
        <taxon>Ascomycota</taxon>
        <taxon>Pezizomycotina</taxon>
        <taxon>Sordariomycetes</taxon>
        <taxon>Sordariomycetidae</taxon>
        <taxon>Cephalothecales</taxon>
        <taxon>Cephalothecaceae</taxon>
        <taxon>Phialemonium</taxon>
    </lineage>
</organism>
<comment type="similarity">
    <text evidence="3">Belongs to the WHI5/NRM1 family.</text>
</comment>
<keyword evidence="4" id="KW-0963">Cytoplasm</keyword>
<dbReference type="Proteomes" id="UP001586593">
    <property type="component" value="Unassembled WGS sequence"/>
</dbReference>
<evidence type="ECO:0000256" key="5">
    <source>
        <dbReference type="ARBA" id="ARBA00022491"/>
    </source>
</evidence>
<evidence type="ECO:0000256" key="6">
    <source>
        <dbReference type="ARBA" id="ARBA00023015"/>
    </source>
</evidence>
<feature type="compositionally biased region" description="Low complexity" evidence="9">
    <location>
        <begin position="267"/>
        <end position="278"/>
    </location>
</feature>
<evidence type="ECO:0000256" key="9">
    <source>
        <dbReference type="SAM" id="MobiDB-lite"/>
    </source>
</evidence>
<feature type="compositionally biased region" description="Polar residues" evidence="9">
    <location>
        <begin position="17"/>
        <end position="27"/>
    </location>
</feature>
<evidence type="ECO:0000313" key="10">
    <source>
        <dbReference type="EMBL" id="KAL1871299.1"/>
    </source>
</evidence>